<dbReference type="InterPro" id="IPR001650">
    <property type="entry name" value="Helicase_C-like"/>
</dbReference>
<dbReference type="InterPro" id="IPR014001">
    <property type="entry name" value="Helicase_ATP-bd"/>
</dbReference>
<dbReference type="SMART" id="SM00487">
    <property type="entry name" value="DEXDc"/>
    <property type="match status" value="1"/>
</dbReference>
<keyword evidence="3 5" id="KW-0347">Helicase</keyword>
<dbReference type="Pfam" id="PF00270">
    <property type="entry name" value="DEAD"/>
    <property type="match status" value="1"/>
</dbReference>
<sequence length="563" mass="63227">MDIKNHKTEEPRKATSLDEKIAKVRRGRRRAQEEQTKQETANGGAEEAAQEAKASLEDSEEEEEEEEGYSSADEGIFSTADTLKVKGKQKRRRGGGEEDLAIQEAELFFGEDASHYDDSLSFQDMNLSRPLLKVAGPRAGGSSAGRGSLPGKTAAFALPVLERLIYKPRQAPVTRVLVLVPTRELGIQVHAVTRQLAQFSSITTCLAVGGLDLKSQEAALRGGPDILVATPGRLIDHLHNCPSFHLSSIEVLILDEADRMLDEYFEEQMKEIIRLCARHRQTMLFSATMTEEVKDLASVSLKNPVRIFVNSNTDVAPFLRQEFVRIRPNREGDREAIVINFTMPNTTKHYVHRVGRTARAGRGGRSVSLVGEEERKMLKEIVKAAKAPVKARVLPQGGCLNTAKRKLEAGGQEAAEGVSRSWFQTKEERKKEKLSKALEEFDLALRGKRKREKFMKERHKKAQMTPEERSQFEILKAQMYAERLAKRSRRPARARAMPEDAPPAGRGKPKKKVSVFDEELTNTSKKALKQYRAGPSFEDRKRLGLASRRKGGNFKSKARYRRK</sequence>
<dbReference type="SUPFAM" id="SSF52540">
    <property type="entry name" value="P-loop containing nucleoside triphosphate hydrolases"/>
    <property type="match status" value="2"/>
</dbReference>
<keyword evidence="9" id="KW-1185">Reference proteome</keyword>
<dbReference type="PROSITE" id="PS51194">
    <property type="entry name" value="HELICASE_CTER"/>
    <property type="match status" value="1"/>
</dbReference>
<evidence type="ECO:0000313" key="9">
    <source>
        <dbReference type="Proteomes" id="UP000694871"/>
    </source>
</evidence>
<feature type="compositionally biased region" description="Low complexity" evidence="6">
    <location>
        <begin position="39"/>
        <end position="53"/>
    </location>
</feature>
<name>A0ABM1JR18_GEKJA</name>
<keyword evidence="1 5" id="KW-0547">Nucleotide-binding</keyword>
<feature type="domain" description="Helicase C-terminal" evidence="8">
    <location>
        <begin position="260"/>
        <end position="401"/>
    </location>
</feature>
<evidence type="ECO:0000256" key="1">
    <source>
        <dbReference type="ARBA" id="ARBA00022741"/>
    </source>
</evidence>
<dbReference type="PROSITE" id="PS51192">
    <property type="entry name" value="HELICASE_ATP_BIND_1"/>
    <property type="match status" value="1"/>
</dbReference>
<evidence type="ECO:0000256" key="6">
    <source>
        <dbReference type="SAM" id="MobiDB-lite"/>
    </source>
</evidence>
<accession>A0ABM1JR18</accession>
<dbReference type="PROSITE" id="PS00039">
    <property type="entry name" value="DEAD_ATP_HELICASE"/>
    <property type="match status" value="1"/>
</dbReference>
<feature type="compositionally biased region" description="Basic residues" evidence="6">
    <location>
        <begin position="547"/>
        <end position="563"/>
    </location>
</feature>
<evidence type="ECO:0000313" key="10">
    <source>
        <dbReference type="RefSeq" id="XP_015263905.1"/>
    </source>
</evidence>
<evidence type="ECO:0000256" key="4">
    <source>
        <dbReference type="ARBA" id="ARBA00022840"/>
    </source>
</evidence>
<comment type="similarity">
    <text evidence="5">Belongs to the DEAD box helicase family.</text>
</comment>
<gene>
    <name evidence="10" type="primary">DDX27</name>
</gene>
<evidence type="ECO:0000256" key="3">
    <source>
        <dbReference type="ARBA" id="ARBA00022806"/>
    </source>
</evidence>
<reference evidence="10" key="1">
    <citation type="submission" date="2025-08" db="UniProtKB">
        <authorList>
            <consortium name="RefSeq"/>
        </authorList>
    </citation>
    <scope>IDENTIFICATION</scope>
</reference>
<proteinExistence type="inferred from homology"/>
<organism evidence="9 10">
    <name type="scientific">Gekko japonicus</name>
    <name type="common">Schlegel's Japanese gecko</name>
    <dbReference type="NCBI Taxonomy" id="146911"/>
    <lineage>
        <taxon>Eukaryota</taxon>
        <taxon>Metazoa</taxon>
        <taxon>Chordata</taxon>
        <taxon>Craniata</taxon>
        <taxon>Vertebrata</taxon>
        <taxon>Euteleostomi</taxon>
        <taxon>Lepidosauria</taxon>
        <taxon>Squamata</taxon>
        <taxon>Bifurcata</taxon>
        <taxon>Gekkota</taxon>
        <taxon>Gekkonidae</taxon>
        <taxon>Gekkoninae</taxon>
        <taxon>Gekko</taxon>
    </lineage>
</organism>
<dbReference type="InterPro" id="IPR000629">
    <property type="entry name" value="RNA-helicase_DEAD-box_CS"/>
</dbReference>
<feature type="region of interest" description="Disordered" evidence="6">
    <location>
        <begin position="1"/>
        <end position="97"/>
    </location>
</feature>
<dbReference type="Gene3D" id="3.40.50.300">
    <property type="entry name" value="P-loop containing nucleotide triphosphate hydrolases"/>
    <property type="match status" value="2"/>
</dbReference>
<feature type="domain" description="Helicase ATP-binding" evidence="7">
    <location>
        <begin position="151"/>
        <end position="307"/>
    </location>
</feature>
<protein>
    <submittedName>
        <fullName evidence="10">Probable ATP-dependent RNA helicase DDX27</fullName>
    </submittedName>
</protein>
<dbReference type="Proteomes" id="UP000694871">
    <property type="component" value="Unplaced"/>
</dbReference>
<feature type="compositionally biased region" description="Basic and acidic residues" evidence="6">
    <location>
        <begin position="1"/>
        <end position="22"/>
    </location>
</feature>
<evidence type="ECO:0000256" key="2">
    <source>
        <dbReference type="ARBA" id="ARBA00022801"/>
    </source>
</evidence>
<dbReference type="RefSeq" id="XP_015263905.1">
    <property type="nucleotide sequence ID" value="XM_015408419.1"/>
</dbReference>
<evidence type="ECO:0000259" key="7">
    <source>
        <dbReference type="PROSITE" id="PS51192"/>
    </source>
</evidence>
<dbReference type="GO" id="GO:0004386">
    <property type="term" value="F:helicase activity"/>
    <property type="evidence" value="ECO:0007669"/>
    <property type="project" value="UniProtKB-KW"/>
</dbReference>
<dbReference type="PANTHER" id="PTHR47959">
    <property type="entry name" value="ATP-DEPENDENT RNA HELICASE RHLE-RELATED"/>
    <property type="match status" value="1"/>
</dbReference>
<dbReference type="PANTHER" id="PTHR47959:SF22">
    <property type="entry name" value="RNA HELICASE"/>
    <property type="match status" value="1"/>
</dbReference>
<feature type="region of interest" description="Disordered" evidence="6">
    <location>
        <begin position="485"/>
        <end position="563"/>
    </location>
</feature>
<dbReference type="GeneID" id="107108036"/>
<dbReference type="InterPro" id="IPR050079">
    <property type="entry name" value="DEAD_box_RNA_helicase"/>
</dbReference>
<evidence type="ECO:0000256" key="5">
    <source>
        <dbReference type="RuleBase" id="RU000492"/>
    </source>
</evidence>
<keyword evidence="2 5" id="KW-0378">Hydrolase</keyword>
<keyword evidence="4 5" id="KW-0067">ATP-binding</keyword>
<dbReference type="CDD" id="cd17947">
    <property type="entry name" value="DEADc_DDX27"/>
    <property type="match status" value="1"/>
</dbReference>
<dbReference type="InterPro" id="IPR027417">
    <property type="entry name" value="P-loop_NTPase"/>
</dbReference>
<dbReference type="InterPro" id="IPR011545">
    <property type="entry name" value="DEAD/DEAH_box_helicase_dom"/>
</dbReference>
<feature type="compositionally biased region" description="Acidic residues" evidence="6">
    <location>
        <begin position="57"/>
        <end position="68"/>
    </location>
</feature>
<evidence type="ECO:0000259" key="8">
    <source>
        <dbReference type="PROSITE" id="PS51194"/>
    </source>
</evidence>